<evidence type="ECO:0000313" key="2">
    <source>
        <dbReference type="EMBL" id="MFD2549415.1"/>
    </source>
</evidence>
<dbReference type="EMBL" id="JBHULR010000015">
    <property type="protein sequence ID" value="MFD2549415.1"/>
    <property type="molecule type" value="Genomic_DNA"/>
</dbReference>
<dbReference type="Gene3D" id="3.90.550.10">
    <property type="entry name" value="Spore Coat Polysaccharide Biosynthesis Protein SpsA, Chain A"/>
    <property type="match status" value="1"/>
</dbReference>
<dbReference type="RefSeq" id="WP_380905732.1">
    <property type="nucleotide sequence ID" value="NZ_JBHUEG010000012.1"/>
</dbReference>
<dbReference type="CDD" id="cd00761">
    <property type="entry name" value="Glyco_tranf_GTA_type"/>
    <property type="match status" value="1"/>
</dbReference>
<feature type="domain" description="Glycosyltransferase 2-like" evidence="1">
    <location>
        <begin position="3"/>
        <end position="155"/>
    </location>
</feature>
<dbReference type="PANTHER" id="PTHR22916">
    <property type="entry name" value="GLYCOSYLTRANSFERASE"/>
    <property type="match status" value="1"/>
</dbReference>
<dbReference type="SUPFAM" id="SSF53448">
    <property type="entry name" value="Nucleotide-diphospho-sugar transferases"/>
    <property type="match status" value="1"/>
</dbReference>
<keyword evidence="3" id="KW-1185">Reference proteome</keyword>
<sequence length="273" mass="32104">MFSVIIPLYNKEISILNTVNSVLEQTFKNFEIIIVNDGSTDNSLNLIQTLEDPRIKVIDQLNAGVSMARNRGIKESKFEWITFLDADDLWKSIHLETLKNLIDYHNEDKVFCTSFVRSNERVKDSNDTSVFVIDDYFREAIKESFFWTSVTCIHKSVFGQVGVFPKGISRGEDLDLWQRIGRDYRFIKSNRVTAIYRIDSENKLTTSSFDYKKSALSLDHKRVRYFTRQSEKDYHISTLKRYVRTFLMRLDFKSAIKTLNKLIFMLFKPVKHD</sequence>
<dbReference type="InterPro" id="IPR001173">
    <property type="entry name" value="Glyco_trans_2-like"/>
</dbReference>
<organism evidence="2 3">
    <name type="scientific">Sphingobacterium suaedae</name>
    <dbReference type="NCBI Taxonomy" id="1686402"/>
    <lineage>
        <taxon>Bacteria</taxon>
        <taxon>Pseudomonadati</taxon>
        <taxon>Bacteroidota</taxon>
        <taxon>Sphingobacteriia</taxon>
        <taxon>Sphingobacteriales</taxon>
        <taxon>Sphingobacteriaceae</taxon>
        <taxon>Sphingobacterium</taxon>
    </lineage>
</organism>
<reference evidence="3" key="1">
    <citation type="journal article" date="2019" name="Int. J. Syst. Evol. Microbiol.">
        <title>The Global Catalogue of Microorganisms (GCM) 10K type strain sequencing project: providing services to taxonomists for standard genome sequencing and annotation.</title>
        <authorList>
            <consortium name="The Broad Institute Genomics Platform"/>
            <consortium name="The Broad Institute Genome Sequencing Center for Infectious Disease"/>
            <person name="Wu L."/>
            <person name="Ma J."/>
        </authorList>
    </citation>
    <scope>NUCLEOTIDE SEQUENCE [LARGE SCALE GENOMIC DNA]</scope>
    <source>
        <strain evidence="3">KCTC 42662</strain>
    </source>
</reference>
<comment type="caution">
    <text evidence="2">The sequence shown here is derived from an EMBL/GenBank/DDBJ whole genome shotgun (WGS) entry which is preliminary data.</text>
</comment>
<gene>
    <name evidence="2" type="ORF">ACFSR5_17335</name>
</gene>
<name>A0ABW5KNR0_9SPHI</name>
<dbReference type="InterPro" id="IPR029044">
    <property type="entry name" value="Nucleotide-diphossugar_trans"/>
</dbReference>
<accession>A0ABW5KNR0</accession>
<evidence type="ECO:0000313" key="3">
    <source>
        <dbReference type="Proteomes" id="UP001597545"/>
    </source>
</evidence>
<dbReference type="Pfam" id="PF00535">
    <property type="entry name" value="Glycos_transf_2"/>
    <property type="match status" value="1"/>
</dbReference>
<proteinExistence type="predicted"/>
<evidence type="ECO:0000259" key="1">
    <source>
        <dbReference type="Pfam" id="PF00535"/>
    </source>
</evidence>
<protein>
    <submittedName>
        <fullName evidence="2">Glycosyltransferase family 2 protein</fullName>
    </submittedName>
</protein>
<dbReference type="Proteomes" id="UP001597545">
    <property type="component" value="Unassembled WGS sequence"/>
</dbReference>
<dbReference type="PANTHER" id="PTHR22916:SF3">
    <property type="entry name" value="UDP-GLCNAC:BETAGAL BETA-1,3-N-ACETYLGLUCOSAMINYLTRANSFERASE-LIKE PROTEIN 1"/>
    <property type="match status" value="1"/>
</dbReference>